<sequence>MGLEQRPADADHHAAADEHGRLSAGPARYGRWKRLQRSSEQGDVHPLASGERVHAQHPVLVRPVGLRHRNGYDRQGHDHAAREVHSADHGPLQAGRIRRPAGKSAPLVDLP</sequence>
<dbReference type="EMBL" id="HBUE01119078">
    <property type="protein sequence ID" value="CAG6491579.1"/>
    <property type="molecule type" value="Transcribed_RNA"/>
</dbReference>
<feature type="region of interest" description="Disordered" evidence="1">
    <location>
        <begin position="1"/>
        <end position="111"/>
    </location>
</feature>
<accession>A0A8D8G068</accession>
<feature type="compositionally biased region" description="Basic and acidic residues" evidence="1">
    <location>
        <begin position="1"/>
        <end position="21"/>
    </location>
</feature>
<reference evidence="2" key="1">
    <citation type="submission" date="2021-05" db="EMBL/GenBank/DDBJ databases">
        <authorList>
            <person name="Alioto T."/>
            <person name="Alioto T."/>
            <person name="Gomez Garrido J."/>
        </authorList>
    </citation>
    <scope>NUCLEOTIDE SEQUENCE</scope>
</reference>
<organism evidence="2">
    <name type="scientific">Culex pipiens</name>
    <name type="common">House mosquito</name>
    <dbReference type="NCBI Taxonomy" id="7175"/>
    <lineage>
        <taxon>Eukaryota</taxon>
        <taxon>Metazoa</taxon>
        <taxon>Ecdysozoa</taxon>
        <taxon>Arthropoda</taxon>
        <taxon>Hexapoda</taxon>
        <taxon>Insecta</taxon>
        <taxon>Pterygota</taxon>
        <taxon>Neoptera</taxon>
        <taxon>Endopterygota</taxon>
        <taxon>Diptera</taxon>
        <taxon>Nematocera</taxon>
        <taxon>Culicoidea</taxon>
        <taxon>Culicidae</taxon>
        <taxon>Culicinae</taxon>
        <taxon>Culicini</taxon>
        <taxon>Culex</taxon>
        <taxon>Culex</taxon>
    </lineage>
</organism>
<feature type="compositionally biased region" description="Basic and acidic residues" evidence="1">
    <location>
        <begin position="70"/>
        <end position="88"/>
    </location>
</feature>
<dbReference type="AlphaFoldDB" id="A0A8D8G068"/>
<dbReference type="EMBL" id="HBUE01119077">
    <property type="protein sequence ID" value="CAG6491577.1"/>
    <property type="molecule type" value="Transcribed_RNA"/>
</dbReference>
<protein>
    <submittedName>
        <fullName evidence="2">(northern house mosquito) hypothetical protein</fullName>
    </submittedName>
</protein>
<evidence type="ECO:0000313" key="2">
    <source>
        <dbReference type="EMBL" id="CAG6491577.1"/>
    </source>
</evidence>
<evidence type="ECO:0000256" key="1">
    <source>
        <dbReference type="SAM" id="MobiDB-lite"/>
    </source>
</evidence>
<name>A0A8D8G068_CULPI</name>
<proteinExistence type="predicted"/>